<evidence type="ECO:0000256" key="3">
    <source>
        <dbReference type="ARBA" id="ARBA00022452"/>
    </source>
</evidence>
<feature type="domain" description="TonB-dependent receptor plug" evidence="8">
    <location>
        <begin position="144"/>
        <end position="261"/>
    </location>
</feature>
<keyword evidence="4 7" id="KW-0812">Transmembrane</keyword>
<dbReference type="Pfam" id="PF07715">
    <property type="entry name" value="Plug"/>
    <property type="match status" value="1"/>
</dbReference>
<dbReference type="NCBIfam" id="TIGR04056">
    <property type="entry name" value="OMP_RagA_SusC"/>
    <property type="match status" value="1"/>
</dbReference>
<evidence type="ECO:0000313" key="9">
    <source>
        <dbReference type="EMBL" id="MDN5215483.1"/>
    </source>
</evidence>
<dbReference type="InterPro" id="IPR008969">
    <property type="entry name" value="CarboxyPept-like_regulatory"/>
</dbReference>
<dbReference type="Pfam" id="PF13715">
    <property type="entry name" value="CarbopepD_reg_2"/>
    <property type="match status" value="1"/>
</dbReference>
<name>A0ABT8LCX5_9BACT</name>
<dbReference type="Gene3D" id="2.170.130.10">
    <property type="entry name" value="TonB-dependent receptor, plug domain"/>
    <property type="match status" value="1"/>
</dbReference>
<dbReference type="InterPro" id="IPR036942">
    <property type="entry name" value="Beta-barrel_TonB_sf"/>
</dbReference>
<evidence type="ECO:0000256" key="5">
    <source>
        <dbReference type="ARBA" id="ARBA00023136"/>
    </source>
</evidence>
<dbReference type="SUPFAM" id="SSF56935">
    <property type="entry name" value="Porins"/>
    <property type="match status" value="1"/>
</dbReference>
<keyword evidence="5 7" id="KW-0472">Membrane</keyword>
<dbReference type="RefSeq" id="WP_346760813.1">
    <property type="nucleotide sequence ID" value="NZ_JAUJEB010000006.1"/>
</dbReference>
<evidence type="ECO:0000256" key="6">
    <source>
        <dbReference type="ARBA" id="ARBA00023237"/>
    </source>
</evidence>
<dbReference type="Gene3D" id="2.40.170.20">
    <property type="entry name" value="TonB-dependent receptor, beta-barrel domain"/>
    <property type="match status" value="1"/>
</dbReference>
<evidence type="ECO:0000256" key="4">
    <source>
        <dbReference type="ARBA" id="ARBA00022692"/>
    </source>
</evidence>
<dbReference type="InterPro" id="IPR023997">
    <property type="entry name" value="TonB-dep_OMP_SusC/RagA_CS"/>
</dbReference>
<dbReference type="Gene3D" id="2.60.40.1120">
    <property type="entry name" value="Carboxypeptidase-like, regulatory domain"/>
    <property type="match status" value="1"/>
</dbReference>
<dbReference type="InterPro" id="IPR023996">
    <property type="entry name" value="TonB-dep_OMP_SusC/RagA"/>
</dbReference>
<evidence type="ECO:0000256" key="1">
    <source>
        <dbReference type="ARBA" id="ARBA00004571"/>
    </source>
</evidence>
<dbReference type="PROSITE" id="PS52016">
    <property type="entry name" value="TONB_DEPENDENT_REC_3"/>
    <property type="match status" value="1"/>
</dbReference>
<sequence>MNKIIYKLMKGFHPEDHQSLWRESLKLRAQFLLVTLMSFSLITMAQNAETYKLTGKITSVEDGGAIPGATVLVKGTNRGTNSDVDGNYTLEVATDDIIVVSIIGYITQEVNVGGRTKIDFSLLVHLQELEEVVVIGYGEMRRADMSSAQTSISAEDIEKTVNSTLEQAIQGRAAGVYVTQDTGQPGGRISISVGGVNSINGSNEPLYVIDGVQIEVGRVGFGAQSSTNPLAGLNPSDIESLEILRGPSATAIYGSRATNGVVIITTKRGKAGDLKVDYGYLYSLQDKPEEIPVMDLREFAEMTTDIQNITGGSVPAEFLDISLLSEGTNWQDALFEARPLQKHQLSLSGGSDNTTFYLSGEYFTQEGVAVGSEFERYSVRLNVDNQAREWLKISGNFNFSQTDESLNTTQGNVIRSALQMAPNIPVKNPDGTWGGADADNGQSVQFTPLNPIALANLQTTSQVRRQFLGGINAEVKLIDGLVASTNFNTNLGFTNRTQFQPTFVLGDRRNDVASLNEFSGVNTYWNWSQLVRYNKTFGKHNIGVMVGHETQESTWKNLSGGRINFVSNDILDLNLGDANGATNGGGSDDWAMESYFSRINYSYDDKYILQAAIRRDGSVNFGPENRWGTFPSVSLAWRVGEESFMDEVGFINELKLRLETGLTGNQGPAKGFFGPLAGVTTPWGTGFKLGTFSNPELQWEETLTYNAGINISLFENRIQIEGDVYLKKTDNLLLNNPLPDYMGTAGEGSISPPLVNIGSLENKGFAVTLNTVNYNKGGFTWRTNLNFSSFRTEITEFFSETAVVDRVAWYFSNFTQRSVVGEAPWLFYGYVHDGIFQSIEEINNSALPVDGSGAELPVGVNGVYVGDVKYRDLNEDGIIDDRDQTFIGNPWPKFFYGITNTFSYKGFDLSILLTGSYGNDILNYVRYVNTNPNNINLGRNMLDETFGYARIEDQGGDPVLLNPGTDVPRLTTSDPNGNFSRITDKFVEDGSYLRIKNVTLTYNLPGQLLSNQNVVRNAQISLGVQNLYTFTNYSGLDPEVGAYVGANVAANNQQIGVDPGRYPLTRVYTLGVNIGF</sequence>
<comment type="caution">
    <text evidence="9">The sequence shown here is derived from an EMBL/GenBank/DDBJ whole genome shotgun (WGS) entry which is preliminary data.</text>
</comment>
<keyword evidence="2 7" id="KW-0813">Transport</keyword>
<reference evidence="9" key="1">
    <citation type="submission" date="2023-06" db="EMBL/GenBank/DDBJ databases">
        <title>Genomic of Agaribacillus aureum.</title>
        <authorList>
            <person name="Wang G."/>
        </authorList>
    </citation>
    <scope>NUCLEOTIDE SEQUENCE</scope>
    <source>
        <strain evidence="9">BMA12</strain>
    </source>
</reference>
<keyword evidence="10" id="KW-1185">Reference proteome</keyword>
<evidence type="ECO:0000313" key="10">
    <source>
        <dbReference type="Proteomes" id="UP001172083"/>
    </source>
</evidence>
<evidence type="ECO:0000256" key="7">
    <source>
        <dbReference type="PROSITE-ProRule" id="PRU01360"/>
    </source>
</evidence>
<proteinExistence type="inferred from homology"/>
<keyword evidence="3 7" id="KW-1134">Transmembrane beta strand</keyword>
<organism evidence="9 10">
    <name type="scientific">Agaribacillus aureus</name>
    <dbReference type="NCBI Taxonomy" id="3051825"/>
    <lineage>
        <taxon>Bacteria</taxon>
        <taxon>Pseudomonadati</taxon>
        <taxon>Bacteroidota</taxon>
        <taxon>Cytophagia</taxon>
        <taxon>Cytophagales</taxon>
        <taxon>Splendidivirgaceae</taxon>
        <taxon>Agaribacillus</taxon>
    </lineage>
</organism>
<dbReference type="SUPFAM" id="SSF49464">
    <property type="entry name" value="Carboxypeptidase regulatory domain-like"/>
    <property type="match status" value="1"/>
</dbReference>
<comment type="similarity">
    <text evidence="7">Belongs to the TonB-dependent receptor family.</text>
</comment>
<keyword evidence="6 7" id="KW-0998">Cell outer membrane</keyword>
<dbReference type="InterPro" id="IPR037066">
    <property type="entry name" value="Plug_dom_sf"/>
</dbReference>
<dbReference type="InterPro" id="IPR039426">
    <property type="entry name" value="TonB-dep_rcpt-like"/>
</dbReference>
<evidence type="ECO:0000259" key="8">
    <source>
        <dbReference type="Pfam" id="PF07715"/>
    </source>
</evidence>
<protein>
    <submittedName>
        <fullName evidence="9">TonB-dependent receptor</fullName>
    </submittedName>
</protein>
<comment type="subcellular location">
    <subcellularLocation>
        <location evidence="1 7">Cell outer membrane</location>
        <topology evidence="1 7">Multi-pass membrane protein</topology>
    </subcellularLocation>
</comment>
<accession>A0ABT8LCX5</accession>
<dbReference type="InterPro" id="IPR012910">
    <property type="entry name" value="Plug_dom"/>
</dbReference>
<keyword evidence="9" id="KW-0675">Receptor</keyword>
<dbReference type="NCBIfam" id="TIGR04057">
    <property type="entry name" value="SusC_RagA_signa"/>
    <property type="match status" value="1"/>
</dbReference>
<dbReference type="Proteomes" id="UP001172083">
    <property type="component" value="Unassembled WGS sequence"/>
</dbReference>
<evidence type="ECO:0000256" key="2">
    <source>
        <dbReference type="ARBA" id="ARBA00022448"/>
    </source>
</evidence>
<dbReference type="EMBL" id="JAUJEB010000006">
    <property type="protein sequence ID" value="MDN5215483.1"/>
    <property type="molecule type" value="Genomic_DNA"/>
</dbReference>
<gene>
    <name evidence="9" type="ORF">QQ020_25615</name>
</gene>